<comment type="caution">
    <text evidence="1">The sequence shown here is derived from an EMBL/GenBank/DDBJ whole genome shotgun (WGS) entry which is preliminary data.</text>
</comment>
<evidence type="ECO:0000313" key="1">
    <source>
        <dbReference type="EMBL" id="KAB2628862.1"/>
    </source>
</evidence>
<dbReference type="Proteomes" id="UP000327157">
    <property type="component" value="Chromosome 8"/>
</dbReference>
<proteinExistence type="predicted"/>
<reference evidence="1 2" key="3">
    <citation type="submission" date="2019-11" db="EMBL/GenBank/DDBJ databases">
        <title>A de novo genome assembly of a pear dwarfing rootstock.</title>
        <authorList>
            <person name="Wang F."/>
            <person name="Wang J."/>
            <person name="Li S."/>
            <person name="Zhang Y."/>
            <person name="Fang M."/>
            <person name="Ma L."/>
            <person name="Zhao Y."/>
            <person name="Jiang S."/>
        </authorList>
    </citation>
    <scope>NUCLEOTIDE SEQUENCE [LARGE SCALE GENOMIC DNA]</scope>
    <source>
        <strain evidence="1">S2</strain>
        <tissue evidence="1">Leaf</tissue>
    </source>
</reference>
<gene>
    <name evidence="1" type="ORF">D8674_033657</name>
</gene>
<evidence type="ECO:0000313" key="2">
    <source>
        <dbReference type="Proteomes" id="UP000327157"/>
    </source>
</evidence>
<reference evidence="2" key="2">
    <citation type="submission" date="2019-10" db="EMBL/GenBank/DDBJ databases">
        <title>A de novo genome assembly of a pear dwarfing rootstock.</title>
        <authorList>
            <person name="Wang F."/>
            <person name="Wang J."/>
            <person name="Li S."/>
            <person name="Zhang Y."/>
            <person name="Fang M."/>
            <person name="Ma L."/>
            <person name="Zhao Y."/>
            <person name="Jiang S."/>
        </authorList>
    </citation>
    <scope>NUCLEOTIDE SEQUENCE [LARGE SCALE GENOMIC DNA]</scope>
</reference>
<dbReference type="EMBL" id="SMOL01000148">
    <property type="protein sequence ID" value="KAB2628862.1"/>
    <property type="molecule type" value="Genomic_DNA"/>
</dbReference>
<keyword evidence="2" id="KW-1185">Reference proteome</keyword>
<name>A0A5N5HRS5_9ROSA</name>
<reference evidence="1 2" key="1">
    <citation type="submission" date="2019-09" db="EMBL/GenBank/DDBJ databases">
        <authorList>
            <person name="Ou C."/>
        </authorList>
    </citation>
    <scope>NUCLEOTIDE SEQUENCE [LARGE SCALE GENOMIC DNA]</scope>
    <source>
        <strain evidence="1">S2</strain>
        <tissue evidence="1">Leaf</tissue>
    </source>
</reference>
<sequence length="106" mass="11962">MPDWKRRWMTIVISGPTMGQETLIKEKGDSIEPRCRGGVHAENSHPNLVSRHWKVKTDIRSHPTIGGLEDFFSIPQSPKGPRNSSGLRSQYLCHQIARSRSCLVAL</sequence>
<organism evidence="1 2">
    <name type="scientific">Pyrus ussuriensis x Pyrus communis</name>
    <dbReference type="NCBI Taxonomy" id="2448454"/>
    <lineage>
        <taxon>Eukaryota</taxon>
        <taxon>Viridiplantae</taxon>
        <taxon>Streptophyta</taxon>
        <taxon>Embryophyta</taxon>
        <taxon>Tracheophyta</taxon>
        <taxon>Spermatophyta</taxon>
        <taxon>Magnoliopsida</taxon>
        <taxon>eudicotyledons</taxon>
        <taxon>Gunneridae</taxon>
        <taxon>Pentapetalae</taxon>
        <taxon>rosids</taxon>
        <taxon>fabids</taxon>
        <taxon>Rosales</taxon>
        <taxon>Rosaceae</taxon>
        <taxon>Amygdaloideae</taxon>
        <taxon>Maleae</taxon>
        <taxon>Pyrus</taxon>
    </lineage>
</organism>
<accession>A0A5N5HRS5</accession>
<dbReference type="AlphaFoldDB" id="A0A5N5HRS5"/>
<protein>
    <submittedName>
        <fullName evidence="1">Uncharacterized protein</fullName>
    </submittedName>
</protein>